<organism evidence="15 16">
    <name type="scientific">Shewanella violacea (strain JCM 10179 / CIP 106290 / LMG 19151 / DSS12)</name>
    <dbReference type="NCBI Taxonomy" id="637905"/>
    <lineage>
        <taxon>Bacteria</taxon>
        <taxon>Pseudomonadati</taxon>
        <taxon>Pseudomonadota</taxon>
        <taxon>Gammaproteobacteria</taxon>
        <taxon>Alteromonadales</taxon>
        <taxon>Shewanellaceae</taxon>
        <taxon>Shewanella</taxon>
    </lineage>
</organism>
<dbReference type="GO" id="GO:0005524">
    <property type="term" value="F:ATP binding"/>
    <property type="evidence" value="ECO:0007669"/>
    <property type="project" value="UniProtKB-KW"/>
</dbReference>
<keyword evidence="16" id="KW-1185">Reference proteome</keyword>
<evidence type="ECO:0000256" key="5">
    <source>
        <dbReference type="ARBA" id="ARBA00021420"/>
    </source>
</evidence>
<evidence type="ECO:0000259" key="14">
    <source>
        <dbReference type="Pfam" id="PF12633"/>
    </source>
</evidence>
<dbReference type="KEGG" id="svo:SVI_3840"/>
<evidence type="ECO:0000256" key="6">
    <source>
        <dbReference type="ARBA" id="ARBA00022490"/>
    </source>
</evidence>
<protein>
    <recommendedName>
        <fullName evidence="5">Adenylate cyclase</fullName>
        <ecNumber evidence="4">4.6.1.1</ecNumber>
    </recommendedName>
    <alternativeName>
        <fullName evidence="11">ATP pyrophosphate-lyase</fullName>
    </alternativeName>
    <alternativeName>
        <fullName evidence="12">Adenylyl cyclase</fullName>
    </alternativeName>
</protein>
<evidence type="ECO:0000256" key="7">
    <source>
        <dbReference type="ARBA" id="ARBA00022741"/>
    </source>
</evidence>
<feature type="domain" description="Adenylate cyclase class-I N-terminal" evidence="14">
    <location>
        <begin position="9"/>
        <end position="207"/>
    </location>
</feature>
<dbReference type="Pfam" id="PF12633">
    <property type="entry name" value="Adenyl_cycl_N"/>
    <property type="match status" value="1"/>
</dbReference>
<comment type="catalytic activity">
    <reaction evidence="1">
        <text>ATP = 3',5'-cyclic AMP + diphosphate</text>
        <dbReference type="Rhea" id="RHEA:15389"/>
        <dbReference type="ChEBI" id="CHEBI:30616"/>
        <dbReference type="ChEBI" id="CHEBI:33019"/>
        <dbReference type="ChEBI" id="CHEBI:58165"/>
        <dbReference type="EC" id="4.6.1.1"/>
    </reaction>
</comment>
<dbReference type="STRING" id="637905.SVI_3840"/>
<evidence type="ECO:0000313" key="15">
    <source>
        <dbReference type="EMBL" id="BAJ03811.1"/>
    </source>
</evidence>
<evidence type="ECO:0000256" key="12">
    <source>
        <dbReference type="ARBA" id="ARBA00032637"/>
    </source>
</evidence>
<dbReference type="eggNOG" id="COG3072">
    <property type="taxonomic scope" value="Bacteria"/>
</dbReference>
<keyword evidence="7" id="KW-0547">Nucleotide-binding</keyword>
<proteinExistence type="inferred from homology"/>
<evidence type="ECO:0000256" key="4">
    <source>
        <dbReference type="ARBA" id="ARBA00012201"/>
    </source>
</evidence>
<dbReference type="HOGENOM" id="CLU_013280_0_0_6"/>
<evidence type="ECO:0000256" key="13">
    <source>
        <dbReference type="RuleBase" id="RU004184"/>
    </source>
</evidence>
<dbReference type="GO" id="GO:0005737">
    <property type="term" value="C:cytoplasm"/>
    <property type="evidence" value="ECO:0007669"/>
    <property type="project" value="UniProtKB-SubCell"/>
</dbReference>
<dbReference type="EC" id="4.6.1.1" evidence="4"/>
<dbReference type="InterPro" id="IPR000274">
    <property type="entry name" value="Adenylate_cyclase_1"/>
</dbReference>
<comment type="subcellular location">
    <subcellularLocation>
        <location evidence="2">Cytoplasm</location>
    </subcellularLocation>
</comment>
<evidence type="ECO:0000256" key="8">
    <source>
        <dbReference type="ARBA" id="ARBA00022840"/>
    </source>
</evidence>
<sequence>MTLLDHEQNHIIETADRLNRVRQARALALLSPLKRDLLRLIPVLLHYHRAEYPGYNGPMTPSGIFEYGPSEQVLAACDTLGLIKPQVSQVMQPAIEGVYSMGSMSSFGQNPKSDIDVWLVHDRLLGKEECRLLEEKSGLLTTWFAQYGLEVNFYLVHPEQFSASAPEKTEPLRTIGNEHSGSAQHWLLLEEFYRSQICLAGKKVAWWPNAQDSQQLLFLGDVSQIPACEYFGASLWQLYKGLDKPHKALLKVLLLESYAAQYPNTEFISEKVWQHTIEGDFSSANDSYFLLYESIENYLIAKEDPRRLEIVRRCFYLKCGIRLSEPEQAQDWRYHKLSHLVETWHWSGSLLETLDNCEHWHCGQLQWFNEQLNELMLGSYQTLLQFASTHKLSESLKLSELGLLTRKLHTYFSSDTEQLISLNRLWSNSISEQDLTIVYSHNLQEYCLYCCPPNRKAFIGQRDVYRSKSRAKLLAWAVMNGVSEKMTRWHELGASERKSVRLIKASQRLRKVFKPLAKRVSKMDLYQPWQYRKLVFMLNFNSDSTAQWQGQEVMVDYLNANIFSLGRAEQNMLESIDLLCLNSWGEWRCHHYHGELAILEVLAFITPGIRRSAENLHVEVVSGGARLKNQFEQTVRNLVRRVAHLSWKVSPSSTLVYPLKVAKVRYGLFFNSKGMVYQDLKDAKAFYQQLTKSMLIELPRPNLGNEPFTKVPAVIQDFAARGAIQYFLRQSDEDLDVFVLNENNELDHYIQKGTSVDELVSEVSHYHAFEEPDISTQRFNLPQFFRLMRVDGRLQVIPFGVSMEEAEMDF</sequence>
<accession>D4ZCR6</accession>
<evidence type="ECO:0000256" key="9">
    <source>
        <dbReference type="ARBA" id="ARBA00022998"/>
    </source>
</evidence>
<dbReference type="GO" id="GO:0004016">
    <property type="term" value="F:adenylate cyclase activity"/>
    <property type="evidence" value="ECO:0007669"/>
    <property type="project" value="UniProtKB-EC"/>
</dbReference>
<dbReference type="Pfam" id="PF01295">
    <property type="entry name" value="Adenylate_cycl"/>
    <property type="match status" value="1"/>
</dbReference>
<dbReference type="GO" id="GO:0006171">
    <property type="term" value="P:cAMP biosynthetic process"/>
    <property type="evidence" value="ECO:0007669"/>
    <property type="project" value="UniProtKB-KW"/>
</dbReference>
<evidence type="ECO:0000256" key="2">
    <source>
        <dbReference type="ARBA" id="ARBA00004496"/>
    </source>
</evidence>
<comment type="similarity">
    <text evidence="3 13">Belongs to the adenylyl cyclase class-1 family.</text>
</comment>
<keyword evidence="6" id="KW-0963">Cytoplasm</keyword>
<evidence type="ECO:0000256" key="3">
    <source>
        <dbReference type="ARBA" id="ARBA00007901"/>
    </source>
</evidence>
<dbReference type="InterPro" id="IPR024686">
    <property type="entry name" value="Adenylate_cyclase_1_CS"/>
</dbReference>
<dbReference type="RefSeq" id="WP_013053103.1">
    <property type="nucleotide sequence ID" value="NC_014012.1"/>
</dbReference>
<evidence type="ECO:0000313" key="16">
    <source>
        <dbReference type="Proteomes" id="UP000002350"/>
    </source>
</evidence>
<keyword evidence="10" id="KW-0456">Lyase</keyword>
<name>D4ZCR6_SHEVD</name>
<dbReference type="PROSITE" id="PS01092">
    <property type="entry name" value="ADENYLATE_CYCLASE_1_1"/>
    <property type="match status" value="1"/>
</dbReference>
<dbReference type="AlphaFoldDB" id="D4ZCR6"/>
<evidence type="ECO:0000256" key="10">
    <source>
        <dbReference type="ARBA" id="ARBA00023239"/>
    </source>
</evidence>
<keyword evidence="8" id="KW-0067">ATP-binding</keyword>
<dbReference type="NCBIfam" id="NF006980">
    <property type="entry name" value="PRK09450.1-5"/>
    <property type="match status" value="1"/>
</dbReference>
<dbReference type="EMBL" id="AP011177">
    <property type="protein sequence ID" value="BAJ03811.1"/>
    <property type="molecule type" value="Genomic_DNA"/>
</dbReference>
<dbReference type="Proteomes" id="UP000002350">
    <property type="component" value="Chromosome"/>
</dbReference>
<gene>
    <name evidence="15" type="ordered locus">SVI_3840</name>
</gene>
<dbReference type="PANTHER" id="PTHR38760:SF1">
    <property type="entry name" value="ADENYLATE CYCLASE"/>
    <property type="match status" value="1"/>
</dbReference>
<dbReference type="PANTHER" id="PTHR38760">
    <property type="entry name" value="ADENYLATE CYCLASE"/>
    <property type="match status" value="1"/>
</dbReference>
<evidence type="ECO:0000256" key="1">
    <source>
        <dbReference type="ARBA" id="ARBA00001593"/>
    </source>
</evidence>
<dbReference type="PIRSF" id="PIRSF001444">
    <property type="entry name" value="Adenylate_cycl"/>
    <property type="match status" value="1"/>
</dbReference>
<dbReference type="InterPro" id="IPR024685">
    <property type="entry name" value="Adenylate_cyclase_1_N"/>
</dbReference>
<reference evidence="16" key="1">
    <citation type="journal article" date="2010" name="Mol. Biosyst.">
        <title>Complete genome sequence and comparative analysis of Shewanella violacea, a psychrophilic and piezophilic bacterium from deep sea floor sediments.</title>
        <authorList>
            <person name="Aono E."/>
            <person name="Baba T."/>
            <person name="Ara T."/>
            <person name="Nishi T."/>
            <person name="Nakamichi T."/>
            <person name="Inamoto E."/>
            <person name="Toyonaga H."/>
            <person name="Hasegawa M."/>
            <person name="Takai Y."/>
            <person name="Okumura Y."/>
            <person name="Baba M."/>
            <person name="Tomita M."/>
            <person name="Kato C."/>
            <person name="Oshima T."/>
            <person name="Nakasone K."/>
            <person name="Mori H."/>
        </authorList>
    </citation>
    <scope>NUCLEOTIDE SEQUENCE [LARGE SCALE GENOMIC DNA]</scope>
    <source>
        <strain evidence="16">JCM 10179 / CIP 106290 / LMG 19151 / DSS12</strain>
    </source>
</reference>
<keyword evidence="9" id="KW-0115">cAMP biosynthesis</keyword>
<evidence type="ECO:0000256" key="11">
    <source>
        <dbReference type="ARBA" id="ARBA00032597"/>
    </source>
</evidence>